<dbReference type="OrthoDB" id="413993at2759"/>
<dbReference type="PANTHER" id="PTHR47345:SF1">
    <property type="entry name" value="CUT9-INTERACTING PROTEIN SCN1"/>
    <property type="match status" value="1"/>
</dbReference>
<evidence type="ECO:0000313" key="2">
    <source>
        <dbReference type="EMBL" id="CAG8955132.1"/>
    </source>
</evidence>
<dbReference type="Proteomes" id="UP000696280">
    <property type="component" value="Unassembled WGS sequence"/>
</dbReference>
<gene>
    <name evidence="2" type="ORF">HYFRA_00007147</name>
</gene>
<evidence type="ECO:0000256" key="1">
    <source>
        <dbReference type="SAM" id="MobiDB-lite"/>
    </source>
</evidence>
<comment type="caution">
    <text evidence="2">The sequence shown here is derived from an EMBL/GenBank/DDBJ whole genome shotgun (WGS) entry which is preliminary data.</text>
</comment>
<feature type="compositionally biased region" description="Basic and acidic residues" evidence="1">
    <location>
        <begin position="7"/>
        <end position="29"/>
    </location>
</feature>
<evidence type="ECO:0000313" key="3">
    <source>
        <dbReference type="Proteomes" id="UP000696280"/>
    </source>
</evidence>
<reference evidence="2" key="1">
    <citation type="submission" date="2021-07" db="EMBL/GenBank/DDBJ databases">
        <authorList>
            <person name="Durling M."/>
        </authorList>
    </citation>
    <scope>NUCLEOTIDE SEQUENCE</scope>
</reference>
<keyword evidence="3" id="KW-1185">Reference proteome</keyword>
<proteinExistence type="predicted"/>
<dbReference type="AlphaFoldDB" id="A0A9N9PV22"/>
<evidence type="ECO:0008006" key="4">
    <source>
        <dbReference type="Google" id="ProtNLM"/>
    </source>
</evidence>
<name>A0A9N9PV22_9HELO</name>
<organism evidence="2 3">
    <name type="scientific">Hymenoscyphus fraxineus</name>
    <dbReference type="NCBI Taxonomy" id="746836"/>
    <lineage>
        <taxon>Eukaryota</taxon>
        <taxon>Fungi</taxon>
        <taxon>Dikarya</taxon>
        <taxon>Ascomycota</taxon>
        <taxon>Pezizomycotina</taxon>
        <taxon>Leotiomycetes</taxon>
        <taxon>Helotiales</taxon>
        <taxon>Helotiaceae</taxon>
        <taxon>Hymenoscyphus</taxon>
    </lineage>
</organism>
<dbReference type="InterPro" id="IPR032466">
    <property type="entry name" value="Metal_Hydrolase"/>
</dbReference>
<dbReference type="GO" id="GO:0016788">
    <property type="term" value="F:hydrolase activity, acting on ester bonds"/>
    <property type="evidence" value="ECO:0007669"/>
    <property type="project" value="InterPro"/>
</dbReference>
<dbReference type="Pfam" id="PF01026">
    <property type="entry name" value="TatD_DNase"/>
    <property type="match status" value="1"/>
</dbReference>
<dbReference type="EMBL" id="CAJVRL010000060">
    <property type="protein sequence ID" value="CAG8955132.1"/>
    <property type="molecule type" value="Genomic_DNA"/>
</dbReference>
<dbReference type="Gene3D" id="3.20.20.140">
    <property type="entry name" value="Metal-dependent hydrolases"/>
    <property type="match status" value="1"/>
</dbReference>
<dbReference type="SUPFAM" id="SSF51556">
    <property type="entry name" value="Metallo-dependent hydrolases"/>
    <property type="match status" value="1"/>
</dbReference>
<dbReference type="PANTHER" id="PTHR47345">
    <property type="entry name" value="CUT9-INTERACTING PROTEIN SCN1"/>
    <property type="match status" value="1"/>
</dbReference>
<accession>A0A9N9PV22</accession>
<dbReference type="InterPro" id="IPR001130">
    <property type="entry name" value="TatD-like"/>
</dbReference>
<protein>
    <recommendedName>
        <fullName evidence="4">Metallo-dependent hydrolase</fullName>
    </recommendedName>
</protein>
<sequence>MGRGRPWRCEKGGAKGRSGEKRNLIERTERNSNFTDSIAFARAKTSGRKEKVAVMCNSDGDPSDVLDIAPLSHDEEPFPWHLGVYDAHCHPTDVMGQVPEIPGMKARVLTVMGTRGEDQELVAQVANTYGVKPSSALENLSTEECMIPCFGWHPWFSHQMYDDTLSEPSNLDSESFRRIHYQSVLTPRPEDAEFLESLPQPRSLKAFLLETKNYLEKYPLALVGEIGLDKGFRLPGPWTPELLASRDTTLTLGGREGRPLTPYRVSMDHQKSILKAQLKLAGEMNRAVSVHGVQAHGFLFDTLKESWKGHELEVLSKRERRKIAGMPDHVEEDEDKTISKAEIGKPFPPRICLHSYSGPPETLKQYYHPSTPADIYFSFSEVINMAPSTSAKSIEVLKLVPEEKILVESDLHMAGSVMDGKLEIMVRRICEVKEWSLEDGIKRLGANWKRFVFG</sequence>
<feature type="region of interest" description="Disordered" evidence="1">
    <location>
        <begin position="1"/>
        <end position="29"/>
    </location>
</feature>
<dbReference type="InterPro" id="IPR053044">
    <property type="entry name" value="Metallo-hydrolase/TatD-type"/>
</dbReference>